<protein>
    <submittedName>
        <fullName evidence="2">Uncharacterized protein</fullName>
    </submittedName>
</protein>
<keyword evidence="3" id="KW-1185">Reference proteome</keyword>
<reference evidence="2 3" key="1">
    <citation type="journal article" date="2018" name="Nat. Ecol. Evol.">
        <title>Pezizomycetes genomes reveal the molecular basis of ectomycorrhizal truffle lifestyle.</title>
        <authorList>
            <person name="Murat C."/>
            <person name="Payen T."/>
            <person name="Noel B."/>
            <person name="Kuo A."/>
            <person name="Morin E."/>
            <person name="Chen J."/>
            <person name="Kohler A."/>
            <person name="Krizsan K."/>
            <person name="Balestrini R."/>
            <person name="Da Silva C."/>
            <person name="Montanini B."/>
            <person name="Hainaut M."/>
            <person name="Levati E."/>
            <person name="Barry K.W."/>
            <person name="Belfiori B."/>
            <person name="Cichocki N."/>
            <person name="Clum A."/>
            <person name="Dockter R.B."/>
            <person name="Fauchery L."/>
            <person name="Guy J."/>
            <person name="Iotti M."/>
            <person name="Le Tacon F."/>
            <person name="Lindquist E.A."/>
            <person name="Lipzen A."/>
            <person name="Malagnac F."/>
            <person name="Mello A."/>
            <person name="Molinier V."/>
            <person name="Miyauchi S."/>
            <person name="Poulain J."/>
            <person name="Riccioni C."/>
            <person name="Rubini A."/>
            <person name="Sitrit Y."/>
            <person name="Splivallo R."/>
            <person name="Traeger S."/>
            <person name="Wang M."/>
            <person name="Zifcakova L."/>
            <person name="Wipf D."/>
            <person name="Zambonelli A."/>
            <person name="Paolocci F."/>
            <person name="Nowrousian M."/>
            <person name="Ottonello S."/>
            <person name="Baldrian P."/>
            <person name="Spatafora J.W."/>
            <person name="Henrissat B."/>
            <person name="Nagy L.G."/>
            <person name="Aury J.M."/>
            <person name="Wincker P."/>
            <person name="Grigoriev I.V."/>
            <person name="Bonfante P."/>
            <person name="Martin F.M."/>
        </authorList>
    </citation>
    <scope>NUCLEOTIDE SEQUENCE [LARGE SCALE GENOMIC DNA]</scope>
    <source>
        <strain evidence="2 3">ATCC MYA-4762</strain>
    </source>
</reference>
<feature type="chain" id="PRO_5018254073" evidence="1">
    <location>
        <begin position="20"/>
        <end position="82"/>
    </location>
</feature>
<evidence type="ECO:0000313" key="3">
    <source>
        <dbReference type="Proteomes" id="UP000267821"/>
    </source>
</evidence>
<name>A0A3N4L794_9PEZI</name>
<dbReference type="AlphaFoldDB" id="A0A3N4L794"/>
<keyword evidence="1" id="KW-0732">Signal</keyword>
<gene>
    <name evidence="2" type="ORF">L211DRAFT_843299</name>
</gene>
<dbReference type="InParanoid" id="A0A3N4L794"/>
<feature type="signal peptide" evidence="1">
    <location>
        <begin position="1"/>
        <end position="19"/>
    </location>
</feature>
<organism evidence="2 3">
    <name type="scientific">Terfezia boudieri ATCC MYA-4762</name>
    <dbReference type="NCBI Taxonomy" id="1051890"/>
    <lineage>
        <taxon>Eukaryota</taxon>
        <taxon>Fungi</taxon>
        <taxon>Dikarya</taxon>
        <taxon>Ascomycota</taxon>
        <taxon>Pezizomycotina</taxon>
        <taxon>Pezizomycetes</taxon>
        <taxon>Pezizales</taxon>
        <taxon>Pezizaceae</taxon>
        <taxon>Terfezia</taxon>
    </lineage>
</organism>
<evidence type="ECO:0000313" key="2">
    <source>
        <dbReference type="EMBL" id="RPB18770.1"/>
    </source>
</evidence>
<dbReference type="EMBL" id="ML121610">
    <property type="protein sequence ID" value="RPB18770.1"/>
    <property type="molecule type" value="Genomic_DNA"/>
</dbReference>
<proteinExistence type="predicted"/>
<accession>A0A3N4L794</accession>
<evidence type="ECO:0000256" key="1">
    <source>
        <dbReference type="SAM" id="SignalP"/>
    </source>
</evidence>
<sequence length="82" mass="8833">MQTLLTLTLPVARLLPSSQLLTSPASPRMTPLQRNFWKILGTLDNESANLREGVLGVVGTGYGGGWILGIEIEIDSDIILCP</sequence>
<dbReference type="Proteomes" id="UP000267821">
    <property type="component" value="Unassembled WGS sequence"/>
</dbReference>